<dbReference type="PIRSF" id="PIRSF006320">
    <property type="entry name" value="Elb2"/>
    <property type="match status" value="1"/>
</dbReference>
<keyword evidence="1" id="KW-0456">Lyase</keyword>
<gene>
    <name evidence="3" type="ORF">CWI73_03455</name>
</gene>
<name>A0A432YX61_9GAMM</name>
<dbReference type="NCBIfam" id="NF008747">
    <property type="entry name" value="PRK11780.1"/>
    <property type="match status" value="1"/>
</dbReference>
<evidence type="ECO:0000313" key="4">
    <source>
        <dbReference type="Proteomes" id="UP000288361"/>
    </source>
</evidence>
<dbReference type="AlphaFoldDB" id="A0A432YX61"/>
<reference evidence="3 4" key="1">
    <citation type="journal article" date="2011" name="Front. Microbiol.">
        <title>Genomic signatures of strain selection and enhancement in Bacillus atrophaeus var. globigii, a historical biowarfare simulant.</title>
        <authorList>
            <person name="Gibbons H.S."/>
            <person name="Broomall S.M."/>
            <person name="McNew L.A."/>
            <person name="Daligault H."/>
            <person name="Chapman C."/>
            <person name="Bruce D."/>
            <person name="Karavis M."/>
            <person name="Krepps M."/>
            <person name="McGregor P.A."/>
            <person name="Hong C."/>
            <person name="Park K.H."/>
            <person name="Akmal A."/>
            <person name="Feldman A."/>
            <person name="Lin J.S."/>
            <person name="Chang W.E."/>
            <person name="Higgs B.W."/>
            <person name="Demirev P."/>
            <person name="Lindquist J."/>
            <person name="Liem A."/>
            <person name="Fochler E."/>
            <person name="Read T.D."/>
            <person name="Tapia R."/>
            <person name="Johnson S."/>
            <person name="Bishop-Lilly K.A."/>
            <person name="Detter C."/>
            <person name="Han C."/>
            <person name="Sozhamannan S."/>
            <person name="Rosenzweig C.N."/>
            <person name="Skowronski E.W."/>
        </authorList>
    </citation>
    <scope>NUCLEOTIDE SEQUENCE [LARGE SCALE GENOMIC DNA]</scope>
    <source>
        <strain evidence="3 4">TPS4-2</strain>
    </source>
</reference>
<dbReference type="InterPro" id="IPR002818">
    <property type="entry name" value="DJ-1/PfpI"/>
</dbReference>
<dbReference type="InterPro" id="IPR029062">
    <property type="entry name" value="Class_I_gatase-like"/>
</dbReference>
<dbReference type="Pfam" id="PF01965">
    <property type="entry name" value="DJ-1_PfpI"/>
    <property type="match status" value="1"/>
</dbReference>
<evidence type="ECO:0000256" key="1">
    <source>
        <dbReference type="PIRNR" id="PIRNR006320"/>
    </source>
</evidence>
<accession>A0A432YX61</accession>
<comment type="similarity">
    <text evidence="1">Belongs to the peptidase C56 family.</text>
</comment>
<comment type="catalytic activity">
    <reaction evidence="1">
        <text>glyoxal + H2O = glycolate + H(+)</text>
        <dbReference type="Rhea" id="RHEA:51672"/>
        <dbReference type="ChEBI" id="CHEBI:15377"/>
        <dbReference type="ChEBI" id="CHEBI:15378"/>
        <dbReference type="ChEBI" id="CHEBI:29805"/>
        <dbReference type="ChEBI" id="CHEBI:34779"/>
    </reaction>
</comment>
<dbReference type="InterPro" id="IPR026041">
    <property type="entry name" value="ElbB"/>
</dbReference>
<dbReference type="Gene3D" id="3.40.50.880">
    <property type="match status" value="1"/>
</dbReference>
<dbReference type="PANTHER" id="PTHR10224">
    <property type="entry name" value="ES1 PROTEIN HOMOLOG, MITOCHONDRIAL"/>
    <property type="match status" value="1"/>
</dbReference>
<dbReference type="SUPFAM" id="SSF52317">
    <property type="entry name" value="Class I glutamine amidotransferase-like"/>
    <property type="match status" value="1"/>
</dbReference>
<dbReference type="GO" id="GO:0016829">
    <property type="term" value="F:lyase activity"/>
    <property type="evidence" value="ECO:0007669"/>
    <property type="project" value="UniProtKB-UniRule"/>
</dbReference>
<evidence type="ECO:0000259" key="2">
    <source>
        <dbReference type="Pfam" id="PF01965"/>
    </source>
</evidence>
<protein>
    <recommendedName>
        <fullName evidence="1">Glyoxalase</fullName>
    </recommendedName>
</protein>
<dbReference type="Proteomes" id="UP000288361">
    <property type="component" value="Unassembled WGS sequence"/>
</dbReference>
<dbReference type="RefSeq" id="WP_126751556.1">
    <property type="nucleotide sequence ID" value="NZ_JBHUMT010000016.1"/>
</dbReference>
<dbReference type="PANTHER" id="PTHR10224:SF12">
    <property type="entry name" value="GLYOXALASE ELBB"/>
    <property type="match status" value="1"/>
</dbReference>
<feature type="domain" description="DJ-1/PfpI" evidence="2">
    <location>
        <begin position="77"/>
        <end position="189"/>
    </location>
</feature>
<comment type="function">
    <text evidence="1">Displays glyoxalase activity, catalyzing the conversion of glyoxal to glycolate.</text>
</comment>
<comment type="caution">
    <text evidence="3">The sequence shown here is derived from an EMBL/GenBank/DDBJ whole genome shotgun (WGS) entry which is preliminary data.</text>
</comment>
<dbReference type="EMBL" id="PIQA01000001">
    <property type="protein sequence ID" value="RUO67924.1"/>
    <property type="molecule type" value="Genomic_DNA"/>
</dbReference>
<dbReference type="CDD" id="cd03133">
    <property type="entry name" value="GATase1_ES1"/>
    <property type="match status" value="1"/>
</dbReference>
<sequence length="217" mass="23389">MKKVAVLLSGCGVFDGAEVNEAVLTLLHLTKQGAAYQCFAPDVEQMHTINHLKGEESSDKRNVLEESARIARGEVKPLSELDASEFDALILPGGFGVAKNFCDFAVNGSEMTVNEQVMKVGKAFVDAEKPAGYMCIAPVLLPHIYGKGVKATIGHDDEVANAINTMGGEHVKCDVRDIVVDDKHKLVTTPAYMLADNLADAEEGIRKLVEKVLYMAA</sequence>
<organism evidence="3 4">
    <name type="scientific">Idiomarina piscisalsi</name>
    <dbReference type="NCBI Taxonomy" id="1096243"/>
    <lineage>
        <taxon>Bacteria</taxon>
        <taxon>Pseudomonadati</taxon>
        <taxon>Pseudomonadota</taxon>
        <taxon>Gammaproteobacteria</taxon>
        <taxon>Alteromonadales</taxon>
        <taxon>Idiomarinaceae</taxon>
        <taxon>Idiomarina</taxon>
    </lineage>
</organism>
<evidence type="ECO:0000313" key="3">
    <source>
        <dbReference type="EMBL" id="RUO67924.1"/>
    </source>
</evidence>
<proteinExistence type="inferred from homology"/>